<dbReference type="Proteomes" id="UP000076727">
    <property type="component" value="Unassembled WGS sequence"/>
</dbReference>
<sequence length="226" mass="25448">MMFAYSSFTYLSDGQLSYTGMNFGEKGPKGKKAQGTRTRGDVLNDLMAWTQQHNGDTLTFACWQAMDLMHDIRKSETHCFAVTLRKNAVWTNPRAMYSLVDAAVLPLALLSKHYENVANAYDEKPVNVIEEMLVNDRKRRTTEDGALGSVLVMSFELAPDENMTVEEAVAKKSVPVWQPLGLFKEHKKFLSALPDMAHSFWKPCLKNALNGGAYSMKFQPWPATRS</sequence>
<proteinExistence type="predicted"/>
<dbReference type="OrthoDB" id="432970at2759"/>
<dbReference type="AlphaFoldDB" id="A0A165UCK8"/>
<accession>A0A165UCK8</accession>
<dbReference type="EMBL" id="KV429032">
    <property type="protein sequence ID" value="KZT74719.1"/>
    <property type="molecule type" value="Genomic_DNA"/>
</dbReference>
<organism evidence="1 2">
    <name type="scientific">Daedalea quercina L-15889</name>
    <dbReference type="NCBI Taxonomy" id="1314783"/>
    <lineage>
        <taxon>Eukaryota</taxon>
        <taxon>Fungi</taxon>
        <taxon>Dikarya</taxon>
        <taxon>Basidiomycota</taxon>
        <taxon>Agaricomycotina</taxon>
        <taxon>Agaricomycetes</taxon>
        <taxon>Polyporales</taxon>
        <taxon>Fomitopsis</taxon>
    </lineage>
</organism>
<keyword evidence="2" id="KW-1185">Reference proteome</keyword>
<reference evidence="1 2" key="1">
    <citation type="journal article" date="2016" name="Mol. Biol. Evol.">
        <title>Comparative Genomics of Early-Diverging Mushroom-Forming Fungi Provides Insights into the Origins of Lignocellulose Decay Capabilities.</title>
        <authorList>
            <person name="Nagy L.G."/>
            <person name="Riley R."/>
            <person name="Tritt A."/>
            <person name="Adam C."/>
            <person name="Daum C."/>
            <person name="Floudas D."/>
            <person name="Sun H."/>
            <person name="Yadav J.S."/>
            <person name="Pangilinan J."/>
            <person name="Larsson K.H."/>
            <person name="Matsuura K."/>
            <person name="Barry K."/>
            <person name="Labutti K."/>
            <person name="Kuo R."/>
            <person name="Ohm R.A."/>
            <person name="Bhattacharya S.S."/>
            <person name="Shirouzu T."/>
            <person name="Yoshinaga Y."/>
            <person name="Martin F.M."/>
            <person name="Grigoriev I.V."/>
            <person name="Hibbett D.S."/>
        </authorList>
    </citation>
    <scope>NUCLEOTIDE SEQUENCE [LARGE SCALE GENOMIC DNA]</scope>
    <source>
        <strain evidence="1 2">L-15889</strain>
    </source>
</reference>
<name>A0A165UCK8_9APHY</name>
<evidence type="ECO:0000313" key="1">
    <source>
        <dbReference type="EMBL" id="KZT74719.1"/>
    </source>
</evidence>
<evidence type="ECO:0000313" key="2">
    <source>
        <dbReference type="Proteomes" id="UP000076727"/>
    </source>
</evidence>
<gene>
    <name evidence="1" type="ORF">DAEQUDRAFT_807051</name>
</gene>
<dbReference type="STRING" id="1314783.A0A165UCK8"/>
<protein>
    <submittedName>
        <fullName evidence="1">Uncharacterized protein</fullName>
    </submittedName>
</protein>